<dbReference type="STRING" id="2018661.A0A2A2L491"/>
<dbReference type="OrthoDB" id="5870983at2759"/>
<protein>
    <recommendedName>
        <fullName evidence="6">Nematode cuticle collagen N-terminal domain-containing protein</fullName>
    </recommendedName>
</protein>
<evidence type="ECO:0000256" key="5">
    <source>
        <dbReference type="SAM" id="Phobius"/>
    </source>
</evidence>
<comment type="caution">
    <text evidence="7">The sequence shown here is derived from an EMBL/GenBank/DDBJ whole genome shotgun (WGS) entry which is preliminary data.</text>
</comment>
<dbReference type="Proteomes" id="UP000218231">
    <property type="component" value="Unassembled WGS sequence"/>
</dbReference>
<dbReference type="SMART" id="SM01088">
    <property type="entry name" value="Col_cuticle_N"/>
    <property type="match status" value="1"/>
</dbReference>
<reference evidence="7 8" key="1">
    <citation type="journal article" date="2017" name="Curr. Biol.">
        <title>Genome architecture and evolution of a unichromosomal asexual nematode.</title>
        <authorList>
            <person name="Fradin H."/>
            <person name="Zegar C."/>
            <person name="Gutwein M."/>
            <person name="Lucas J."/>
            <person name="Kovtun M."/>
            <person name="Corcoran D."/>
            <person name="Baugh L.R."/>
            <person name="Kiontke K."/>
            <person name="Gunsalus K."/>
            <person name="Fitch D.H."/>
            <person name="Piano F."/>
        </authorList>
    </citation>
    <scope>NUCLEOTIDE SEQUENCE [LARGE SCALE GENOMIC DNA]</scope>
    <source>
        <strain evidence="7">PF1309</strain>
    </source>
</reference>
<comment type="subunit">
    <text evidence="1">Collagen polypeptide chains are complexed within the cuticle by disulfide bonds and other types of covalent cross-links.</text>
</comment>
<dbReference type="PANTHER" id="PTHR24637:SF315">
    <property type="entry name" value="CUTICLE COLLAGEN 40"/>
    <property type="match status" value="1"/>
</dbReference>
<feature type="compositionally biased region" description="Pro residues" evidence="4">
    <location>
        <begin position="180"/>
        <end position="190"/>
    </location>
</feature>
<keyword evidence="8" id="KW-1185">Reference proteome</keyword>
<dbReference type="InterPro" id="IPR002486">
    <property type="entry name" value="Col_cuticle_N"/>
</dbReference>
<feature type="transmembrane region" description="Helical" evidence="5">
    <location>
        <begin position="20"/>
        <end position="41"/>
    </location>
</feature>
<keyword evidence="3" id="KW-1015">Disulfide bond</keyword>
<feature type="domain" description="Nematode cuticle collagen N-terminal" evidence="6">
    <location>
        <begin position="17"/>
        <end position="69"/>
    </location>
</feature>
<proteinExistence type="predicted"/>
<dbReference type="GO" id="GO:0042302">
    <property type="term" value="F:structural constituent of cuticle"/>
    <property type="evidence" value="ECO:0007669"/>
    <property type="project" value="InterPro"/>
</dbReference>
<evidence type="ECO:0000256" key="3">
    <source>
        <dbReference type="ARBA" id="ARBA00023157"/>
    </source>
</evidence>
<dbReference type="EMBL" id="LIAE01007206">
    <property type="protein sequence ID" value="PAV81091.1"/>
    <property type="molecule type" value="Genomic_DNA"/>
</dbReference>
<sequence length="201" mass="22354">MQMEEKMKFTEADGLKRLAFFGIAVSTVATLTAIIAVPMLYNYTQYVQSSLQDDVEFCKHRADGLWDEFHRVEVTIKAQAVQMWGEVAVVAELAMQDHLDRRVQTEILAAMVKQAIREVQEPMRRRMPHLLKENRASIVPPVDHQASQEREAKMLSLLDQDPLDHRPPGAPGEVQDLPGTPGPAGAPGPMGPMVGALFSIN</sequence>
<evidence type="ECO:0000256" key="2">
    <source>
        <dbReference type="ARBA" id="ARBA00022737"/>
    </source>
</evidence>
<dbReference type="PANTHER" id="PTHR24637">
    <property type="entry name" value="COLLAGEN"/>
    <property type="match status" value="1"/>
</dbReference>
<keyword evidence="2" id="KW-0677">Repeat</keyword>
<evidence type="ECO:0000313" key="7">
    <source>
        <dbReference type="EMBL" id="PAV81091.1"/>
    </source>
</evidence>
<dbReference type="Pfam" id="PF01484">
    <property type="entry name" value="Col_cuticle_N"/>
    <property type="match status" value="1"/>
</dbReference>
<keyword evidence="5" id="KW-0472">Membrane</keyword>
<name>A0A2A2L491_9BILA</name>
<evidence type="ECO:0000256" key="1">
    <source>
        <dbReference type="ARBA" id="ARBA00011518"/>
    </source>
</evidence>
<evidence type="ECO:0000259" key="6">
    <source>
        <dbReference type="SMART" id="SM01088"/>
    </source>
</evidence>
<accession>A0A2A2L491</accession>
<evidence type="ECO:0000313" key="8">
    <source>
        <dbReference type="Proteomes" id="UP000218231"/>
    </source>
</evidence>
<keyword evidence="5" id="KW-1133">Transmembrane helix</keyword>
<gene>
    <name evidence="7" type="ORF">WR25_24869</name>
</gene>
<organism evidence="7 8">
    <name type="scientific">Diploscapter pachys</name>
    <dbReference type="NCBI Taxonomy" id="2018661"/>
    <lineage>
        <taxon>Eukaryota</taxon>
        <taxon>Metazoa</taxon>
        <taxon>Ecdysozoa</taxon>
        <taxon>Nematoda</taxon>
        <taxon>Chromadorea</taxon>
        <taxon>Rhabditida</taxon>
        <taxon>Rhabditina</taxon>
        <taxon>Rhabditomorpha</taxon>
        <taxon>Rhabditoidea</taxon>
        <taxon>Rhabditidae</taxon>
        <taxon>Diploscapter</taxon>
    </lineage>
</organism>
<feature type="region of interest" description="Disordered" evidence="4">
    <location>
        <begin position="160"/>
        <end position="190"/>
    </location>
</feature>
<evidence type="ECO:0000256" key="4">
    <source>
        <dbReference type="SAM" id="MobiDB-lite"/>
    </source>
</evidence>
<keyword evidence="5" id="KW-0812">Transmembrane</keyword>
<dbReference type="AlphaFoldDB" id="A0A2A2L491"/>